<dbReference type="EMBL" id="JH712225">
    <property type="protein sequence ID" value="EFO28065.1"/>
    <property type="molecule type" value="Genomic_DNA"/>
</dbReference>
<dbReference type="RefSeq" id="XP_003136007.1">
    <property type="nucleotide sequence ID" value="XM_003135959.1"/>
</dbReference>
<accession>A0A1S0UBB6</accession>
<dbReference type="CTD" id="9937783"/>
<dbReference type="KEGG" id="loa:LOAG_00419"/>
<organism evidence="1">
    <name type="scientific">Loa loa</name>
    <name type="common">Eye worm</name>
    <name type="synonym">Filaria loa</name>
    <dbReference type="NCBI Taxonomy" id="7209"/>
    <lineage>
        <taxon>Eukaryota</taxon>
        <taxon>Metazoa</taxon>
        <taxon>Ecdysozoa</taxon>
        <taxon>Nematoda</taxon>
        <taxon>Chromadorea</taxon>
        <taxon>Rhabditida</taxon>
        <taxon>Spirurina</taxon>
        <taxon>Spiruromorpha</taxon>
        <taxon>Filarioidea</taxon>
        <taxon>Onchocercidae</taxon>
        <taxon>Loa</taxon>
    </lineage>
</organism>
<evidence type="ECO:0000313" key="1">
    <source>
        <dbReference type="EMBL" id="EFO28065.1"/>
    </source>
</evidence>
<sequence length="211" mass="24396">MESEQMTTVTTLKCRKAYQTIGVSSSWIAIRNYKECPCFKMKVDECKWITERRCFGTWLRGLIMKQFSNVPFILFVIKNGVTNKDHSSAYSGYSDTIPHVVVGRESVTELCQAIRQKTPQSSGRYNEPINQSGKQYSARCYTFQCTQFTYRFHPTTLFVGKESILNGLCLSVVIYPFVHFSHNNMRSNISAKIQRNLDFATNRRQKYICLS</sequence>
<dbReference type="GeneID" id="9937783"/>
<name>A0A1S0UBB6_LOALO</name>
<gene>
    <name evidence="1" type="ORF">LOAG_00419</name>
</gene>
<dbReference type="AlphaFoldDB" id="A0A1S0UBB6"/>
<proteinExistence type="predicted"/>
<dbReference type="InParanoid" id="A0A1S0UBB6"/>
<reference evidence="1" key="1">
    <citation type="submission" date="2012-04" db="EMBL/GenBank/DDBJ databases">
        <title>The Genome Sequence of Loa loa.</title>
        <authorList>
            <consortium name="The Broad Institute Genome Sequencing Platform"/>
            <consortium name="Broad Institute Genome Sequencing Center for Infectious Disease"/>
            <person name="Nutman T.B."/>
            <person name="Fink D.L."/>
            <person name="Russ C."/>
            <person name="Young S."/>
            <person name="Zeng Q."/>
            <person name="Gargeya S."/>
            <person name="Alvarado L."/>
            <person name="Berlin A."/>
            <person name="Chapman S.B."/>
            <person name="Chen Z."/>
            <person name="Freedman E."/>
            <person name="Gellesch M."/>
            <person name="Goldberg J."/>
            <person name="Griggs A."/>
            <person name="Gujja S."/>
            <person name="Heilman E.R."/>
            <person name="Heiman D."/>
            <person name="Howarth C."/>
            <person name="Mehta T."/>
            <person name="Neiman D."/>
            <person name="Pearson M."/>
            <person name="Roberts A."/>
            <person name="Saif S."/>
            <person name="Shea T."/>
            <person name="Shenoy N."/>
            <person name="Sisk P."/>
            <person name="Stolte C."/>
            <person name="Sykes S."/>
            <person name="White J."/>
            <person name="Yandava C."/>
            <person name="Haas B."/>
            <person name="Henn M.R."/>
            <person name="Nusbaum C."/>
            <person name="Birren B."/>
        </authorList>
    </citation>
    <scope>NUCLEOTIDE SEQUENCE [LARGE SCALE GENOMIC DNA]</scope>
</reference>
<protein>
    <submittedName>
        <fullName evidence="1">Uncharacterized protein</fullName>
    </submittedName>
</protein>